<dbReference type="Gene3D" id="3.40.50.1100">
    <property type="match status" value="2"/>
</dbReference>
<comment type="cofactor">
    <cofactor evidence="1 11">
        <name>pyridoxal 5'-phosphate</name>
        <dbReference type="ChEBI" id="CHEBI:597326"/>
    </cofactor>
</comment>
<evidence type="ECO:0000256" key="7">
    <source>
        <dbReference type="ARBA" id="ARBA00022898"/>
    </source>
</evidence>
<dbReference type="Proteomes" id="UP000006443">
    <property type="component" value="Unassembled WGS sequence"/>
</dbReference>
<evidence type="ECO:0000259" key="13">
    <source>
        <dbReference type="Pfam" id="PF00291"/>
    </source>
</evidence>
<dbReference type="GO" id="GO:0006535">
    <property type="term" value="P:cysteine biosynthetic process from serine"/>
    <property type="evidence" value="ECO:0007669"/>
    <property type="project" value="InterPro"/>
</dbReference>
<dbReference type="AlphaFoldDB" id="C0GC27"/>
<dbReference type="CDD" id="cd01561">
    <property type="entry name" value="CBS_like"/>
    <property type="match status" value="1"/>
</dbReference>
<dbReference type="EC" id="2.5.1.47" evidence="4"/>
<feature type="binding site" evidence="11">
    <location>
        <position position="258"/>
    </location>
    <ligand>
        <name>pyridoxal 5'-phosphate</name>
        <dbReference type="ChEBI" id="CHEBI:597326"/>
    </ligand>
</feature>
<dbReference type="InterPro" id="IPR001926">
    <property type="entry name" value="TrpB-like_PALP"/>
</dbReference>
<feature type="domain" description="Tryptophan synthase beta chain-like PALP" evidence="13">
    <location>
        <begin position="6"/>
        <end position="284"/>
    </location>
</feature>
<feature type="binding site" evidence="11">
    <location>
        <begin position="177"/>
        <end position="181"/>
    </location>
    <ligand>
        <name>pyridoxal 5'-phosphate</name>
        <dbReference type="ChEBI" id="CHEBI:597326"/>
    </ligand>
</feature>
<evidence type="ECO:0000313" key="15">
    <source>
        <dbReference type="Proteomes" id="UP000006443"/>
    </source>
</evidence>
<dbReference type="STRING" id="555088.DealDRAFT_0036"/>
<dbReference type="Pfam" id="PF00291">
    <property type="entry name" value="PALP"/>
    <property type="match status" value="1"/>
</dbReference>
<dbReference type="eggNOG" id="COG0031">
    <property type="taxonomic scope" value="Bacteria"/>
</dbReference>
<evidence type="ECO:0000256" key="3">
    <source>
        <dbReference type="ARBA" id="ARBA00007103"/>
    </source>
</evidence>
<dbReference type="GO" id="GO:0004124">
    <property type="term" value="F:cysteine synthase activity"/>
    <property type="evidence" value="ECO:0007669"/>
    <property type="project" value="UniProtKB-EC"/>
</dbReference>
<dbReference type="InterPro" id="IPR050214">
    <property type="entry name" value="Cys_Synth/Cystath_Beta-Synth"/>
</dbReference>
<reference evidence="14 15" key="1">
    <citation type="submission" date="2009-02" db="EMBL/GenBank/DDBJ databases">
        <title>Sequencing of the draft genome and assembly of Dethiobacter alkaliphilus AHT 1.</title>
        <authorList>
            <consortium name="US DOE Joint Genome Institute (JGI-PGF)"/>
            <person name="Lucas S."/>
            <person name="Copeland A."/>
            <person name="Lapidus A."/>
            <person name="Glavina del Rio T."/>
            <person name="Dalin E."/>
            <person name="Tice H."/>
            <person name="Bruce D."/>
            <person name="Goodwin L."/>
            <person name="Pitluck S."/>
            <person name="Larimer F."/>
            <person name="Land M.L."/>
            <person name="Hauser L."/>
            <person name="Muyzer G."/>
        </authorList>
    </citation>
    <scope>NUCLEOTIDE SEQUENCE [LARGE SCALE GENOMIC DNA]</scope>
    <source>
        <strain evidence="14 15">AHT 1</strain>
    </source>
</reference>
<dbReference type="InterPro" id="IPR005856">
    <property type="entry name" value="Cys_synth"/>
</dbReference>
<dbReference type="RefSeq" id="WP_008513724.1">
    <property type="nucleotide sequence ID" value="NZ_ACJM01000001.1"/>
</dbReference>
<evidence type="ECO:0000256" key="10">
    <source>
        <dbReference type="ARBA" id="ARBA00047931"/>
    </source>
</evidence>
<protein>
    <recommendedName>
        <fullName evidence="4">cysteine synthase</fullName>
        <ecNumber evidence="4">2.5.1.47</ecNumber>
    </recommendedName>
    <alternativeName>
        <fullName evidence="9">O-acetylserine (thiol)-lyase</fullName>
    </alternativeName>
</protein>
<keyword evidence="6" id="KW-0808">Transferase</keyword>
<dbReference type="OrthoDB" id="9808024at2"/>
<dbReference type="InterPro" id="IPR001216">
    <property type="entry name" value="P-phosphate_BS"/>
</dbReference>
<keyword evidence="8" id="KW-0198">Cysteine biosynthesis</keyword>
<evidence type="ECO:0000256" key="5">
    <source>
        <dbReference type="ARBA" id="ARBA00022605"/>
    </source>
</evidence>
<keyword evidence="5" id="KW-0028">Amino-acid biosynthesis</keyword>
<evidence type="ECO:0000256" key="6">
    <source>
        <dbReference type="ARBA" id="ARBA00022679"/>
    </source>
</evidence>
<evidence type="ECO:0000256" key="8">
    <source>
        <dbReference type="ARBA" id="ARBA00023192"/>
    </source>
</evidence>
<keyword evidence="15" id="KW-1185">Reference proteome</keyword>
<evidence type="ECO:0000256" key="4">
    <source>
        <dbReference type="ARBA" id="ARBA00012681"/>
    </source>
</evidence>
<dbReference type="SUPFAM" id="SSF53686">
    <property type="entry name" value="Tryptophan synthase beta subunit-like PLP-dependent enzymes"/>
    <property type="match status" value="1"/>
</dbReference>
<dbReference type="PROSITE" id="PS00901">
    <property type="entry name" value="CYS_SYNTHASE"/>
    <property type="match status" value="1"/>
</dbReference>
<comment type="caution">
    <text evidence="14">The sequence shown here is derived from an EMBL/GenBank/DDBJ whole genome shotgun (WGS) entry which is preliminary data.</text>
</comment>
<dbReference type="PANTHER" id="PTHR10314">
    <property type="entry name" value="CYSTATHIONINE BETA-SYNTHASE"/>
    <property type="match status" value="1"/>
</dbReference>
<dbReference type="InterPro" id="IPR036052">
    <property type="entry name" value="TrpB-like_PALP_sf"/>
</dbReference>
<evidence type="ECO:0000256" key="2">
    <source>
        <dbReference type="ARBA" id="ARBA00004895"/>
    </source>
</evidence>
<proteinExistence type="inferred from homology"/>
<name>C0GC27_DETAL</name>
<evidence type="ECO:0000256" key="1">
    <source>
        <dbReference type="ARBA" id="ARBA00001933"/>
    </source>
</evidence>
<feature type="modified residue" description="N6-(pyridoxal phosphate)lysine" evidence="12">
    <location>
        <position position="42"/>
    </location>
</feature>
<dbReference type="NCBIfam" id="TIGR01136">
    <property type="entry name" value="cysKM"/>
    <property type="match status" value="1"/>
</dbReference>
<dbReference type="FunFam" id="3.40.50.1100:FF:000006">
    <property type="entry name" value="Cysteine synthase"/>
    <property type="match status" value="1"/>
</dbReference>
<evidence type="ECO:0000256" key="9">
    <source>
        <dbReference type="ARBA" id="ARBA00030296"/>
    </source>
</evidence>
<sequence length="314" mass="35007">MKANILEAIGETPLVRINRLHTNPQVTLAVKLEGNNPGGSVKDRIAYYMLRKAEEKGELTKNKIILEPTSGNTGIGLAMAASVMGYRLVVTMSEKMSSERRKMLEVFGAELVLTPGELGTDGAIMKAREMIAKDPDRYYMPNQFANENNYMVHYETTAEEIWRQTDNKVTHFVAGMGTTGTLMGASRRLKELNPDIKIIGVEPYMNHKIQGLKNMEEAIKPAIYDSKRLDEKINVSDEDAFEMAFRLTREEGIFAGISAGAAMHAAISVANKLTSGFVVAIIPDRGDKYMSTDLFCAERCKRRRPDCLLTENLF</sequence>
<evidence type="ECO:0000256" key="12">
    <source>
        <dbReference type="PIRSR" id="PIRSR605856-51"/>
    </source>
</evidence>
<gene>
    <name evidence="14" type="ORF">DealDRAFT_0036</name>
</gene>
<keyword evidence="7 11" id="KW-0663">Pyridoxal phosphate</keyword>
<accession>C0GC27</accession>
<organism evidence="14 15">
    <name type="scientific">Dethiobacter alkaliphilus AHT 1</name>
    <dbReference type="NCBI Taxonomy" id="555088"/>
    <lineage>
        <taxon>Bacteria</taxon>
        <taxon>Bacillati</taxon>
        <taxon>Bacillota</taxon>
        <taxon>Dethiobacteria</taxon>
        <taxon>Dethiobacterales</taxon>
        <taxon>Dethiobacteraceae</taxon>
        <taxon>Dethiobacter</taxon>
    </lineage>
</organism>
<comment type="similarity">
    <text evidence="3">Belongs to the cysteine synthase/cystathionine beta-synthase family.</text>
</comment>
<comment type="catalytic activity">
    <reaction evidence="10">
        <text>O-acetyl-L-serine + hydrogen sulfide = L-cysteine + acetate</text>
        <dbReference type="Rhea" id="RHEA:14829"/>
        <dbReference type="ChEBI" id="CHEBI:29919"/>
        <dbReference type="ChEBI" id="CHEBI:30089"/>
        <dbReference type="ChEBI" id="CHEBI:35235"/>
        <dbReference type="ChEBI" id="CHEBI:58340"/>
        <dbReference type="EC" id="2.5.1.47"/>
    </reaction>
</comment>
<comment type="pathway">
    <text evidence="2">Amino-acid biosynthesis; L-cysteine biosynthesis.</text>
</comment>
<evidence type="ECO:0000256" key="11">
    <source>
        <dbReference type="PIRSR" id="PIRSR605856-50"/>
    </source>
</evidence>
<feature type="binding site" evidence="11">
    <location>
        <position position="72"/>
    </location>
    <ligand>
        <name>pyridoxal 5'-phosphate</name>
        <dbReference type="ChEBI" id="CHEBI:597326"/>
    </ligand>
</feature>
<evidence type="ECO:0000313" key="14">
    <source>
        <dbReference type="EMBL" id="EEG78762.1"/>
    </source>
</evidence>
<dbReference type="EMBL" id="ACJM01000001">
    <property type="protein sequence ID" value="EEG78762.1"/>
    <property type="molecule type" value="Genomic_DNA"/>
</dbReference>